<dbReference type="EMBL" id="BSXV01007569">
    <property type="protein sequence ID" value="GMF05281.1"/>
    <property type="molecule type" value="Genomic_DNA"/>
</dbReference>
<accession>A0ACB5U9Z8</accession>
<name>A0ACB5U9Z8_CANBO</name>
<gene>
    <name evidence="1" type="ORF">Cboi01_000658300</name>
</gene>
<protein>
    <submittedName>
        <fullName evidence="1">Unnamed protein product</fullName>
    </submittedName>
</protein>
<evidence type="ECO:0000313" key="2">
    <source>
        <dbReference type="Proteomes" id="UP001165101"/>
    </source>
</evidence>
<keyword evidence="2" id="KW-1185">Reference proteome</keyword>
<evidence type="ECO:0000313" key="1">
    <source>
        <dbReference type="EMBL" id="GMF05281.1"/>
    </source>
</evidence>
<comment type="caution">
    <text evidence="1">The sequence shown here is derived from an EMBL/GenBank/DDBJ whole genome shotgun (WGS) entry which is preliminary data.</text>
</comment>
<proteinExistence type="predicted"/>
<reference evidence="1" key="1">
    <citation type="submission" date="2023-04" db="EMBL/GenBank/DDBJ databases">
        <title>Candida boidinii NBRC 1967.</title>
        <authorList>
            <person name="Ichikawa N."/>
            <person name="Sato H."/>
            <person name="Tonouchi N."/>
        </authorList>
    </citation>
    <scope>NUCLEOTIDE SEQUENCE</scope>
    <source>
        <strain evidence="1">NBRC 1967</strain>
    </source>
</reference>
<organism evidence="1 2">
    <name type="scientific">Candida boidinii</name>
    <name type="common">Yeast</name>
    <dbReference type="NCBI Taxonomy" id="5477"/>
    <lineage>
        <taxon>Eukaryota</taxon>
        <taxon>Fungi</taxon>
        <taxon>Dikarya</taxon>
        <taxon>Ascomycota</taxon>
        <taxon>Saccharomycotina</taxon>
        <taxon>Pichiomycetes</taxon>
        <taxon>Pichiales</taxon>
        <taxon>Pichiaceae</taxon>
        <taxon>Ogataea</taxon>
        <taxon>Ogataea/Candida clade</taxon>
    </lineage>
</organism>
<dbReference type="Proteomes" id="UP001165101">
    <property type="component" value="Unassembled WGS sequence"/>
</dbReference>
<sequence>MQDQYDILMLNDDDLNDIIIQDGGGDLGVEFYSQLENERELIDRTAIDLDNYDMDFDDDMSNSEIKELMVNSRKTTSTDDSSSDNNNNSDKKNGNQPEDDIVEITDANPEQYKKFMGKYEWTKDVYTLLKNVFKLPSFRSNQLEAVNAILSGEDVFVLMPTGGGKSLCYQLPALKEDKLLIYSLMGF</sequence>